<sequence>MPLSRMNTGRHSRLMRCDQLTTVTPTSVEIVVVSRVGMNISVGCAAPICARYTMMLTGIRMSPDVFITRNMIIGLVAVSFCEFSSCSSFIAFSPIGVAALSSPNMLADRFIKMLPMAGCPFGISGNSRQNNGLSQRLNVWIIPLCSPIFKMPSHSANMPVSPNEISKAFFDESKVALTSSVKIAVSPQKSRRKIATRNAMTKNATQI</sequence>
<reference evidence="1" key="1">
    <citation type="journal article" date="2012" name="PLoS ONE">
        <title>Gene sets for utilization of primary and secondary nutrition supplies in the distal gut of endangered iberian lynx.</title>
        <authorList>
            <person name="Alcaide M."/>
            <person name="Messina E."/>
            <person name="Richter M."/>
            <person name="Bargiela R."/>
            <person name="Peplies J."/>
            <person name="Huws S.A."/>
            <person name="Newbold C.J."/>
            <person name="Golyshin P.N."/>
            <person name="Simon M.A."/>
            <person name="Lopez G."/>
            <person name="Yakimov M.M."/>
            <person name="Ferrer M."/>
        </authorList>
    </citation>
    <scope>NUCLEOTIDE SEQUENCE</scope>
</reference>
<name>J9G272_9ZZZZ</name>
<comment type="caution">
    <text evidence="1">The sequence shown here is derived from an EMBL/GenBank/DDBJ whole genome shotgun (WGS) entry which is preliminary data.</text>
</comment>
<protein>
    <submittedName>
        <fullName evidence="1">Uncharacterized protein</fullName>
    </submittedName>
</protein>
<proteinExistence type="predicted"/>
<dbReference type="EMBL" id="AMCI01002998">
    <property type="protein sequence ID" value="EJX01317.1"/>
    <property type="molecule type" value="Genomic_DNA"/>
</dbReference>
<dbReference type="AlphaFoldDB" id="J9G272"/>
<evidence type="ECO:0000313" key="1">
    <source>
        <dbReference type="EMBL" id="EJX01317.1"/>
    </source>
</evidence>
<accession>J9G272</accession>
<organism evidence="1">
    <name type="scientific">gut metagenome</name>
    <dbReference type="NCBI Taxonomy" id="749906"/>
    <lineage>
        <taxon>unclassified sequences</taxon>
        <taxon>metagenomes</taxon>
        <taxon>organismal metagenomes</taxon>
    </lineage>
</organism>
<gene>
    <name evidence="1" type="ORF">EVA_10574</name>
</gene>